<evidence type="ECO:0000313" key="2">
    <source>
        <dbReference type="EMBL" id="SVA84177.1"/>
    </source>
</evidence>
<feature type="domain" description="Glucose/Sorbosone dehydrogenase" evidence="1">
    <location>
        <begin position="21"/>
        <end position="321"/>
    </location>
</feature>
<sequence length="390" mass="43733">MTCFSLCSDSLVASRLVTAGLDKPVYLTAPPETGNSLYVVEQKGTVRIIKSNRLLKKPFLDITDRVHRPLFPGDEQGLLGLAFHPSFSENGFFYLNYISVDQHTIISRFCVLPLNSLHKSEVVLFDLVQPYSNHNGGQLAFGPDGYLYIGLGDGGSAGDPDQNGQNTNSLFGSILRVDVDSEKSYGIPKSNPFYKIKNTKEEIWLYGIRNPWRFSFDFQTEEIYIGDVGQNNWEEIHIVSVSEGGLNLGWNIMEGAHCFSPEQNCDTTGLVLPVFEYPNDANYIKTLAGFTQTNQNIHGCSITGGYVYRGKLIPGFQGHYIFADYCTGRFWSFIYKDFGITHLTDHTEEIRRGAGKKQFYVSSFGQDSSGEIYFLDYEGSVYKIIGNNMD</sequence>
<dbReference type="EMBL" id="UINC01019926">
    <property type="protein sequence ID" value="SVA84177.1"/>
    <property type="molecule type" value="Genomic_DNA"/>
</dbReference>
<protein>
    <recommendedName>
        <fullName evidence="1">Glucose/Sorbosone dehydrogenase domain-containing protein</fullName>
    </recommendedName>
</protein>
<accession>A0A381Z5Z2</accession>
<dbReference type="Gene3D" id="2.120.10.30">
    <property type="entry name" value="TolB, C-terminal domain"/>
    <property type="match status" value="1"/>
</dbReference>
<dbReference type="InterPro" id="IPR011042">
    <property type="entry name" value="6-blade_b-propeller_TolB-like"/>
</dbReference>
<organism evidence="2">
    <name type="scientific">marine metagenome</name>
    <dbReference type="NCBI Taxonomy" id="408172"/>
    <lineage>
        <taxon>unclassified sequences</taxon>
        <taxon>metagenomes</taxon>
        <taxon>ecological metagenomes</taxon>
    </lineage>
</organism>
<dbReference type="PANTHER" id="PTHR19328:SF75">
    <property type="entry name" value="ALDOSE SUGAR DEHYDROGENASE YLII"/>
    <property type="match status" value="1"/>
</dbReference>
<dbReference type="InterPro" id="IPR011041">
    <property type="entry name" value="Quinoprot_gluc/sorb_DH_b-prop"/>
</dbReference>
<dbReference type="SUPFAM" id="SSF50952">
    <property type="entry name" value="Soluble quinoprotein glucose dehydrogenase"/>
    <property type="match status" value="1"/>
</dbReference>
<dbReference type="InterPro" id="IPR012938">
    <property type="entry name" value="Glc/Sorbosone_DH"/>
</dbReference>
<dbReference type="AlphaFoldDB" id="A0A381Z5Z2"/>
<reference evidence="2" key="1">
    <citation type="submission" date="2018-05" db="EMBL/GenBank/DDBJ databases">
        <authorList>
            <person name="Lanie J.A."/>
            <person name="Ng W.-L."/>
            <person name="Kazmierczak K.M."/>
            <person name="Andrzejewski T.M."/>
            <person name="Davidsen T.M."/>
            <person name="Wayne K.J."/>
            <person name="Tettelin H."/>
            <person name="Glass J.I."/>
            <person name="Rusch D."/>
            <person name="Podicherti R."/>
            <person name="Tsui H.-C.T."/>
            <person name="Winkler M.E."/>
        </authorList>
    </citation>
    <scope>NUCLEOTIDE SEQUENCE</scope>
</reference>
<name>A0A381Z5Z2_9ZZZZ</name>
<proteinExistence type="predicted"/>
<dbReference type="PANTHER" id="PTHR19328">
    <property type="entry name" value="HEDGEHOG-INTERACTING PROTEIN"/>
    <property type="match status" value="1"/>
</dbReference>
<dbReference type="Pfam" id="PF07995">
    <property type="entry name" value="GSDH"/>
    <property type="match status" value="1"/>
</dbReference>
<evidence type="ECO:0000259" key="1">
    <source>
        <dbReference type="Pfam" id="PF07995"/>
    </source>
</evidence>
<gene>
    <name evidence="2" type="ORF">METZ01_LOCUS137031</name>
</gene>